<dbReference type="GO" id="GO:0005634">
    <property type="term" value="C:nucleus"/>
    <property type="evidence" value="ECO:0007669"/>
    <property type="project" value="UniProtKB-SubCell"/>
</dbReference>
<dbReference type="SUPFAM" id="SSF143026">
    <property type="entry name" value="Kinetochore globular domain"/>
    <property type="match status" value="1"/>
</dbReference>
<keyword evidence="7 10" id="KW-0539">Nucleus</keyword>
<dbReference type="Gene3D" id="3.30.160.430">
    <property type="match status" value="1"/>
</dbReference>
<proteinExistence type="inferred from homology"/>
<keyword evidence="4 10" id="KW-0498">Mitosis</keyword>
<sequence length="216" mass="24391">MEDTTSLIQEITSQFQRSGHDLQRIQKSIQDIRDTEKARQEMRQDARALLLSSRRNVDPESLKHEDLMIELDQQKFSTAKAIQDMDQDIASLEAEVHQLRMQSLELDSSGRKATNASGTAGDSSGTKRRSSSKGAVDQDGDTMDDEENLLDDAAHASAVLRLQLYRALGIEMLEDDLGVYTKARIRSKSKNDVHLVKFDDQLSPFYQTNLVWEFAS</sequence>
<keyword evidence="9 10" id="KW-0137">Centromere</keyword>
<comment type="subunit">
    <text evidence="10">Component of the NDC80 complex.</text>
</comment>
<dbReference type="InterPro" id="IPR013252">
    <property type="entry name" value="Ndc80_Spc24"/>
</dbReference>
<feature type="compositionally biased region" description="Polar residues" evidence="11">
    <location>
        <begin position="111"/>
        <end position="122"/>
    </location>
</feature>
<reference evidence="12" key="1">
    <citation type="journal article" date="2020" name="Fungal Divers.">
        <title>Resolving the Mortierellaceae phylogeny through synthesis of multi-gene phylogenetics and phylogenomics.</title>
        <authorList>
            <person name="Vandepol N."/>
            <person name="Liber J."/>
            <person name="Desiro A."/>
            <person name="Na H."/>
            <person name="Kennedy M."/>
            <person name="Barry K."/>
            <person name="Grigoriev I.V."/>
            <person name="Miller A.N."/>
            <person name="O'Donnell K."/>
            <person name="Stajich J.E."/>
            <person name="Bonito G."/>
        </authorList>
    </citation>
    <scope>NUCLEOTIDE SEQUENCE</scope>
    <source>
        <strain evidence="12">KOD1015</strain>
    </source>
</reference>
<gene>
    <name evidence="12" type="primary">SPC24</name>
    <name evidence="12" type="ORF">BGW38_004643</name>
</gene>
<evidence type="ECO:0000256" key="1">
    <source>
        <dbReference type="ARBA" id="ARBA00007804"/>
    </source>
</evidence>
<dbReference type="InterPro" id="IPR038066">
    <property type="entry name" value="Spc24_Fungi_globular_sf"/>
</dbReference>
<keyword evidence="8 10" id="KW-0131">Cell cycle</keyword>
<dbReference type="GO" id="GO:0051301">
    <property type="term" value="P:cell division"/>
    <property type="evidence" value="ECO:0007669"/>
    <property type="project" value="UniProtKB-UniRule"/>
</dbReference>
<dbReference type="PANTHER" id="PTHR22142">
    <property type="match status" value="1"/>
</dbReference>
<dbReference type="GO" id="GO:0007059">
    <property type="term" value="P:chromosome segregation"/>
    <property type="evidence" value="ECO:0007669"/>
    <property type="project" value="TreeGrafter"/>
</dbReference>
<dbReference type="GO" id="GO:0031262">
    <property type="term" value="C:Ndc80 complex"/>
    <property type="evidence" value="ECO:0007669"/>
    <property type="project" value="TreeGrafter"/>
</dbReference>
<dbReference type="CDD" id="cd11565">
    <property type="entry name" value="RWD_Spc24"/>
    <property type="match status" value="1"/>
</dbReference>
<evidence type="ECO:0000256" key="7">
    <source>
        <dbReference type="ARBA" id="ARBA00023242"/>
    </source>
</evidence>
<dbReference type="Proteomes" id="UP000780801">
    <property type="component" value="Unassembled WGS sequence"/>
</dbReference>
<keyword evidence="6" id="KW-0175">Coiled coil</keyword>
<dbReference type="OrthoDB" id="3344830at2759"/>
<comment type="subcellular location">
    <subcellularLocation>
        <location evidence="10">Nucleus</location>
    </subcellularLocation>
    <subcellularLocation>
        <location evidence="10">Chromosome</location>
        <location evidence="10">Centromere</location>
        <location evidence="10">Kinetochore</location>
    </subcellularLocation>
</comment>
<dbReference type="PANTHER" id="PTHR22142:SF2">
    <property type="entry name" value="KINETOCHORE PROTEIN SPC24"/>
    <property type="match status" value="1"/>
</dbReference>
<comment type="similarity">
    <text evidence="1 10">Belongs to the SPC24 family.</text>
</comment>
<comment type="caution">
    <text evidence="12">The sequence shown here is derived from an EMBL/GenBank/DDBJ whole genome shotgun (WGS) entry which is preliminary data.</text>
</comment>
<name>A0A9P6G001_9FUNG</name>
<feature type="region of interest" description="Disordered" evidence="11">
    <location>
        <begin position="104"/>
        <end position="145"/>
    </location>
</feature>
<dbReference type="AlphaFoldDB" id="A0A9P6G001"/>
<evidence type="ECO:0000256" key="6">
    <source>
        <dbReference type="ARBA" id="ARBA00023054"/>
    </source>
</evidence>
<evidence type="ECO:0000256" key="3">
    <source>
        <dbReference type="ARBA" id="ARBA00022618"/>
    </source>
</evidence>
<dbReference type="Pfam" id="PF08286">
    <property type="entry name" value="Spc24"/>
    <property type="match status" value="1"/>
</dbReference>
<evidence type="ECO:0000256" key="10">
    <source>
        <dbReference type="RuleBase" id="RU368011"/>
    </source>
</evidence>
<keyword evidence="3 10" id="KW-0132">Cell division</keyword>
<evidence type="ECO:0000256" key="8">
    <source>
        <dbReference type="ARBA" id="ARBA00023306"/>
    </source>
</evidence>
<evidence type="ECO:0000313" key="13">
    <source>
        <dbReference type="Proteomes" id="UP000780801"/>
    </source>
</evidence>
<evidence type="ECO:0000256" key="11">
    <source>
        <dbReference type="SAM" id="MobiDB-lite"/>
    </source>
</evidence>
<protein>
    <recommendedName>
        <fullName evidence="10">Kinetochore protein Spc24</fullName>
    </recommendedName>
</protein>
<organism evidence="12 13">
    <name type="scientific">Lunasporangiospora selenospora</name>
    <dbReference type="NCBI Taxonomy" id="979761"/>
    <lineage>
        <taxon>Eukaryota</taxon>
        <taxon>Fungi</taxon>
        <taxon>Fungi incertae sedis</taxon>
        <taxon>Mucoromycota</taxon>
        <taxon>Mortierellomycotina</taxon>
        <taxon>Mortierellomycetes</taxon>
        <taxon>Mortierellales</taxon>
        <taxon>Mortierellaceae</taxon>
        <taxon>Lunasporangiospora</taxon>
    </lineage>
</organism>
<dbReference type="GO" id="GO:0008017">
    <property type="term" value="F:microtubule binding"/>
    <property type="evidence" value="ECO:0007669"/>
    <property type="project" value="TreeGrafter"/>
</dbReference>
<dbReference type="EMBL" id="JAABOA010000296">
    <property type="protein sequence ID" value="KAF9584925.1"/>
    <property type="molecule type" value="Genomic_DNA"/>
</dbReference>
<evidence type="ECO:0000256" key="9">
    <source>
        <dbReference type="ARBA" id="ARBA00023328"/>
    </source>
</evidence>
<keyword evidence="2 10" id="KW-0158">Chromosome</keyword>
<accession>A0A9P6G001</accession>
<keyword evidence="13" id="KW-1185">Reference proteome</keyword>
<evidence type="ECO:0000313" key="12">
    <source>
        <dbReference type="EMBL" id="KAF9584925.1"/>
    </source>
</evidence>
<evidence type="ECO:0000256" key="2">
    <source>
        <dbReference type="ARBA" id="ARBA00022454"/>
    </source>
</evidence>
<evidence type="ECO:0000256" key="5">
    <source>
        <dbReference type="ARBA" id="ARBA00022838"/>
    </source>
</evidence>
<evidence type="ECO:0000256" key="4">
    <source>
        <dbReference type="ARBA" id="ARBA00022776"/>
    </source>
</evidence>
<keyword evidence="5 10" id="KW-0995">Kinetochore</keyword>
<comment type="function">
    <text evidence="10">Acts as a component of the essential kinetochore-associated NDC80 complex, which is required for chromosome segregation and spindle checkpoint activity.</text>
</comment>